<feature type="domain" description="Ubiquitin-like" evidence="1">
    <location>
        <begin position="230"/>
        <end position="304"/>
    </location>
</feature>
<evidence type="ECO:0000313" key="3">
    <source>
        <dbReference type="Proteomes" id="UP000077051"/>
    </source>
</evidence>
<dbReference type="OrthoDB" id="1885901at2759"/>
<dbReference type="AlphaFoldDB" id="A0A168JRH3"/>
<dbReference type="Proteomes" id="UP000077051">
    <property type="component" value="Unassembled WGS sequence"/>
</dbReference>
<dbReference type="Gene3D" id="3.10.20.90">
    <property type="entry name" value="Phosphatidylinositol 3-kinase Catalytic Subunit, Chain A, domain 1"/>
    <property type="match status" value="4"/>
</dbReference>
<dbReference type="VEuPathDB" id="FungiDB:MUCCIDRAFT_40964"/>
<keyword evidence="3" id="KW-1185">Reference proteome</keyword>
<evidence type="ECO:0000313" key="2">
    <source>
        <dbReference type="EMBL" id="OAD01525.1"/>
    </source>
</evidence>
<dbReference type="SMART" id="SM00213">
    <property type="entry name" value="UBQ"/>
    <property type="match status" value="4"/>
</dbReference>
<feature type="domain" description="Ubiquitin-like" evidence="1">
    <location>
        <begin position="75"/>
        <end position="136"/>
    </location>
</feature>
<evidence type="ECO:0000259" key="1">
    <source>
        <dbReference type="PROSITE" id="PS50053"/>
    </source>
</evidence>
<feature type="domain" description="Ubiquitin-like" evidence="1">
    <location>
        <begin position="155"/>
        <end position="215"/>
    </location>
</feature>
<dbReference type="InterPro" id="IPR050158">
    <property type="entry name" value="Ubiquitin_ubiquitin-like"/>
</dbReference>
<gene>
    <name evidence="2" type="ORF">MUCCIDRAFT_40964</name>
</gene>
<dbReference type="InterPro" id="IPR019956">
    <property type="entry name" value="Ubiquitin_dom"/>
</dbReference>
<name>A0A168JRH3_MUCCL</name>
<dbReference type="STRING" id="747725.A0A168JRH3"/>
<protein>
    <recommendedName>
        <fullName evidence="1">Ubiquitin-like domain-containing protein</fullName>
    </recommendedName>
</protein>
<dbReference type="InterPro" id="IPR000626">
    <property type="entry name" value="Ubiquitin-like_dom"/>
</dbReference>
<feature type="domain" description="Ubiquitin-like" evidence="1">
    <location>
        <begin position="1"/>
        <end position="71"/>
    </location>
</feature>
<dbReference type="SUPFAM" id="SSF54236">
    <property type="entry name" value="Ubiquitin-like"/>
    <property type="match status" value="4"/>
</dbReference>
<dbReference type="Pfam" id="PF00240">
    <property type="entry name" value="ubiquitin"/>
    <property type="match status" value="3"/>
</dbReference>
<sequence>MQIIIQTPTGKQIMALDVDPSKSIQSIKQKIQEREGIITDQQHLFYQDKALQQDDHSLQDYAIQTNSVLHLKIDLKIYLHLANSKMHSFVIDPAEKIGAMKQKIEQELKIPVQKQRILHRGLDMAGDYPLSYYPMDRITVPPLLFLFRTLLLTRMLIYVNTVLGTSITINAETVGCIADVKQKIGNKQDIPKDLQNLISLNHEQPLEDDFLVSELFGSKTCVELYLKVDFYIFAMTIDSRTIRYKVSPTQPIINVKRTILSRYGDLSSGFALIYKGRRLEDHLSLWDYNICSGDTIHLRLQIIG</sequence>
<dbReference type="InterPro" id="IPR029071">
    <property type="entry name" value="Ubiquitin-like_domsf"/>
</dbReference>
<accession>A0A168JRH3</accession>
<comment type="caution">
    <text evidence="2">The sequence shown here is derived from an EMBL/GenBank/DDBJ whole genome shotgun (WGS) entry which is preliminary data.</text>
</comment>
<dbReference type="PRINTS" id="PR00348">
    <property type="entry name" value="UBIQUITIN"/>
</dbReference>
<dbReference type="PANTHER" id="PTHR10666">
    <property type="entry name" value="UBIQUITIN"/>
    <property type="match status" value="1"/>
</dbReference>
<dbReference type="PROSITE" id="PS50053">
    <property type="entry name" value="UBIQUITIN_2"/>
    <property type="match status" value="4"/>
</dbReference>
<proteinExistence type="predicted"/>
<dbReference type="EMBL" id="AMYB01000006">
    <property type="protein sequence ID" value="OAD01525.1"/>
    <property type="molecule type" value="Genomic_DNA"/>
</dbReference>
<reference evidence="2 3" key="1">
    <citation type="submission" date="2015-06" db="EMBL/GenBank/DDBJ databases">
        <title>Expansion of signal transduction pathways in fungi by whole-genome duplication.</title>
        <authorList>
            <consortium name="DOE Joint Genome Institute"/>
            <person name="Corrochano L.M."/>
            <person name="Kuo A."/>
            <person name="Marcet-Houben M."/>
            <person name="Polaino S."/>
            <person name="Salamov A."/>
            <person name="Villalobos J.M."/>
            <person name="Alvarez M.I."/>
            <person name="Avalos J."/>
            <person name="Benito E.P."/>
            <person name="Benoit I."/>
            <person name="Burger G."/>
            <person name="Camino L.P."/>
            <person name="Canovas D."/>
            <person name="Cerda-Olmedo E."/>
            <person name="Cheng J.-F."/>
            <person name="Dominguez A."/>
            <person name="Elias M."/>
            <person name="Eslava A.P."/>
            <person name="Glaser F."/>
            <person name="Grimwood J."/>
            <person name="Gutierrez G."/>
            <person name="Heitman J."/>
            <person name="Henrissat B."/>
            <person name="Iturriaga E.A."/>
            <person name="Lang B.F."/>
            <person name="Lavin J.L."/>
            <person name="Lee S."/>
            <person name="Li W."/>
            <person name="Lindquist E."/>
            <person name="Lopez-Garcia S."/>
            <person name="Luque E.M."/>
            <person name="Marcos A.T."/>
            <person name="Martin J."/>
            <person name="Mccluskey K."/>
            <person name="Medina H.R."/>
            <person name="Miralles-Duran A."/>
            <person name="Miyazaki A."/>
            <person name="Munoz-Torres E."/>
            <person name="Oguiza J.A."/>
            <person name="Ohm R."/>
            <person name="Olmedo M."/>
            <person name="Orejas M."/>
            <person name="Ortiz-Castellanos L."/>
            <person name="Pisabarro A.G."/>
            <person name="Rodriguez-Romero J."/>
            <person name="Ruiz-Herrera J."/>
            <person name="Ruiz-Vazquez R."/>
            <person name="Sanz C."/>
            <person name="Schackwitz W."/>
            <person name="Schmutz J."/>
            <person name="Shahriari M."/>
            <person name="Shelest E."/>
            <person name="Silva-Franco F."/>
            <person name="Soanes D."/>
            <person name="Syed K."/>
            <person name="Tagua V.G."/>
            <person name="Talbot N.J."/>
            <person name="Thon M."/>
            <person name="De Vries R.P."/>
            <person name="Wiebenga A."/>
            <person name="Yadav J.S."/>
            <person name="Braun E.L."/>
            <person name="Baker S."/>
            <person name="Garre V."/>
            <person name="Horwitz B."/>
            <person name="Torres-Martinez S."/>
            <person name="Idnurm A."/>
            <person name="Herrera-Estrella A."/>
            <person name="Gabaldon T."/>
            <person name="Grigoriev I.V."/>
        </authorList>
    </citation>
    <scope>NUCLEOTIDE SEQUENCE [LARGE SCALE GENOMIC DNA]</scope>
    <source>
        <strain evidence="2 3">CBS 277.49</strain>
    </source>
</reference>
<dbReference type="CDD" id="cd17039">
    <property type="entry name" value="Ubl_ubiquitin_like"/>
    <property type="match status" value="1"/>
</dbReference>
<organism evidence="2 3">
    <name type="scientific">Mucor lusitanicus CBS 277.49</name>
    <dbReference type="NCBI Taxonomy" id="747725"/>
    <lineage>
        <taxon>Eukaryota</taxon>
        <taxon>Fungi</taxon>
        <taxon>Fungi incertae sedis</taxon>
        <taxon>Mucoromycota</taxon>
        <taxon>Mucoromycotina</taxon>
        <taxon>Mucoromycetes</taxon>
        <taxon>Mucorales</taxon>
        <taxon>Mucorineae</taxon>
        <taxon>Mucoraceae</taxon>
        <taxon>Mucor</taxon>
    </lineage>
</organism>